<dbReference type="STRING" id="71717.A0A4Y7SB71"/>
<feature type="compositionally biased region" description="Basic and acidic residues" evidence="2">
    <location>
        <begin position="294"/>
        <end position="309"/>
    </location>
</feature>
<dbReference type="Pfam" id="PF02157">
    <property type="entry name" value="Man-6-P_recep"/>
    <property type="match status" value="1"/>
</dbReference>
<keyword evidence="1" id="KW-0325">Glycoprotein</keyword>
<feature type="region of interest" description="Disordered" evidence="2">
    <location>
        <begin position="192"/>
        <end position="368"/>
    </location>
</feature>
<proteinExistence type="predicted"/>
<sequence length="368" mass="40216">MCQGVRTETYGIKDNTIKDEEVAAFIRRDHGDFVIGKINTTLSIYDGRPRLVLSEGSKCKASNGDPLDIRASTIVDFVCDPGVFGPGQPRLVAQLPPGKADAACAFVVEWKTHYACPIGEGGFIWSLFVFLAVTFLTLLMAYTVLGTLYNRYVLQLRGYDQIPQFSLESMKYHTSEAIDWLKDIAAQLDIPGSNGSGPYGARNPRTPRPNPVSHQAQAGGFSLHDDEANIGYSRPQRQPETNPVSHQTQVIAETQRAQAEPQSLSQSLSQPLSQPLPTSPPPPPKLMTGARVPVKLEVRQASQAEREFMLGEEDEEEEDDDDDDDDDDEEESDEETPKDESPPHGSHGKPAQTQPLAGSAGSSSKPLI</sequence>
<evidence type="ECO:0000256" key="2">
    <source>
        <dbReference type="SAM" id="MobiDB-lite"/>
    </source>
</evidence>
<dbReference type="EMBL" id="QPFP01000244">
    <property type="protein sequence ID" value="TEB18557.1"/>
    <property type="molecule type" value="Genomic_DNA"/>
</dbReference>
<name>A0A4Y7SB71_COPMI</name>
<dbReference type="AlphaFoldDB" id="A0A4Y7SB71"/>
<evidence type="ECO:0008006" key="6">
    <source>
        <dbReference type="Google" id="ProtNLM"/>
    </source>
</evidence>
<gene>
    <name evidence="4" type="ORF">FA13DRAFT_1719783</name>
</gene>
<dbReference type="Proteomes" id="UP000298030">
    <property type="component" value="Unassembled WGS sequence"/>
</dbReference>
<evidence type="ECO:0000256" key="1">
    <source>
        <dbReference type="ARBA" id="ARBA00023180"/>
    </source>
</evidence>
<feature type="transmembrane region" description="Helical" evidence="3">
    <location>
        <begin position="123"/>
        <end position="149"/>
    </location>
</feature>
<accession>A0A4Y7SB71</accession>
<keyword evidence="3" id="KW-0472">Membrane</keyword>
<organism evidence="4 5">
    <name type="scientific">Coprinellus micaceus</name>
    <name type="common">Glistening ink-cap mushroom</name>
    <name type="synonym">Coprinus micaceus</name>
    <dbReference type="NCBI Taxonomy" id="71717"/>
    <lineage>
        <taxon>Eukaryota</taxon>
        <taxon>Fungi</taxon>
        <taxon>Dikarya</taxon>
        <taxon>Basidiomycota</taxon>
        <taxon>Agaricomycotina</taxon>
        <taxon>Agaricomycetes</taxon>
        <taxon>Agaricomycetidae</taxon>
        <taxon>Agaricales</taxon>
        <taxon>Agaricineae</taxon>
        <taxon>Psathyrellaceae</taxon>
        <taxon>Coprinellus</taxon>
    </lineage>
</organism>
<keyword evidence="5" id="KW-1185">Reference proteome</keyword>
<comment type="caution">
    <text evidence="4">The sequence shown here is derived from an EMBL/GenBank/DDBJ whole genome shotgun (WGS) entry which is preliminary data.</text>
</comment>
<dbReference type="InterPro" id="IPR028927">
    <property type="entry name" value="Man-6-P_rcpt"/>
</dbReference>
<keyword evidence="3" id="KW-0812">Transmembrane</keyword>
<dbReference type="SUPFAM" id="SSF50911">
    <property type="entry name" value="Mannose 6-phosphate receptor domain"/>
    <property type="match status" value="1"/>
</dbReference>
<protein>
    <recommendedName>
        <fullName evidence="6">Autophagy-related protein 27</fullName>
    </recommendedName>
</protein>
<dbReference type="InterPro" id="IPR009011">
    <property type="entry name" value="Man6P_isomerase_rcpt-bd_dom_sf"/>
</dbReference>
<dbReference type="OrthoDB" id="4504960at2759"/>
<dbReference type="GO" id="GO:0000139">
    <property type="term" value="C:Golgi membrane"/>
    <property type="evidence" value="ECO:0007669"/>
    <property type="project" value="UniProtKB-SubCell"/>
</dbReference>
<dbReference type="Gene3D" id="2.70.130.10">
    <property type="entry name" value="Mannose-6-phosphate receptor binding domain"/>
    <property type="match status" value="1"/>
</dbReference>
<evidence type="ECO:0000313" key="4">
    <source>
        <dbReference type="EMBL" id="TEB18557.1"/>
    </source>
</evidence>
<dbReference type="PANTHER" id="PTHR15071">
    <property type="entry name" value="MANNOSE-6-PHOSPHATE RECEPTOR FAMILY MEMBER"/>
    <property type="match status" value="1"/>
</dbReference>
<feature type="compositionally biased region" description="Polar residues" evidence="2">
    <location>
        <begin position="235"/>
        <end position="257"/>
    </location>
</feature>
<feature type="compositionally biased region" description="Low complexity" evidence="2">
    <location>
        <begin position="261"/>
        <end position="276"/>
    </location>
</feature>
<feature type="compositionally biased region" description="Acidic residues" evidence="2">
    <location>
        <begin position="310"/>
        <end position="337"/>
    </location>
</feature>
<reference evidence="4 5" key="1">
    <citation type="journal article" date="2019" name="Nat. Ecol. Evol.">
        <title>Megaphylogeny resolves global patterns of mushroom evolution.</title>
        <authorList>
            <person name="Varga T."/>
            <person name="Krizsan K."/>
            <person name="Foldi C."/>
            <person name="Dima B."/>
            <person name="Sanchez-Garcia M."/>
            <person name="Sanchez-Ramirez S."/>
            <person name="Szollosi G.J."/>
            <person name="Szarkandi J.G."/>
            <person name="Papp V."/>
            <person name="Albert L."/>
            <person name="Andreopoulos W."/>
            <person name="Angelini C."/>
            <person name="Antonin V."/>
            <person name="Barry K.W."/>
            <person name="Bougher N.L."/>
            <person name="Buchanan P."/>
            <person name="Buyck B."/>
            <person name="Bense V."/>
            <person name="Catcheside P."/>
            <person name="Chovatia M."/>
            <person name="Cooper J."/>
            <person name="Damon W."/>
            <person name="Desjardin D."/>
            <person name="Finy P."/>
            <person name="Geml J."/>
            <person name="Haridas S."/>
            <person name="Hughes K."/>
            <person name="Justo A."/>
            <person name="Karasinski D."/>
            <person name="Kautmanova I."/>
            <person name="Kiss B."/>
            <person name="Kocsube S."/>
            <person name="Kotiranta H."/>
            <person name="LaButti K.M."/>
            <person name="Lechner B.E."/>
            <person name="Liimatainen K."/>
            <person name="Lipzen A."/>
            <person name="Lukacs Z."/>
            <person name="Mihaltcheva S."/>
            <person name="Morgado L.N."/>
            <person name="Niskanen T."/>
            <person name="Noordeloos M.E."/>
            <person name="Ohm R.A."/>
            <person name="Ortiz-Santana B."/>
            <person name="Ovrebo C."/>
            <person name="Racz N."/>
            <person name="Riley R."/>
            <person name="Savchenko A."/>
            <person name="Shiryaev A."/>
            <person name="Soop K."/>
            <person name="Spirin V."/>
            <person name="Szebenyi C."/>
            <person name="Tomsovsky M."/>
            <person name="Tulloss R.E."/>
            <person name="Uehling J."/>
            <person name="Grigoriev I.V."/>
            <person name="Vagvolgyi C."/>
            <person name="Papp T."/>
            <person name="Martin F.M."/>
            <person name="Miettinen O."/>
            <person name="Hibbett D.S."/>
            <person name="Nagy L.G."/>
        </authorList>
    </citation>
    <scope>NUCLEOTIDE SEQUENCE [LARGE SCALE GENOMIC DNA]</scope>
    <source>
        <strain evidence="4 5">FP101781</strain>
    </source>
</reference>
<dbReference type="PANTHER" id="PTHR15071:SF0">
    <property type="entry name" value="MANNOSE 6-PHOSPHATE RECEPTOR-LIKE PROTEIN 1"/>
    <property type="match status" value="1"/>
</dbReference>
<keyword evidence="3" id="KW-1133">Transmembrane helix</keyword>
<evidence type="ECO:0000313" key="5">
    <source>
        <dbReference type="Proteomes" id="UP000298030"/>
    </source>
</evidence>
<feature type="compositionally biased region" description="Polar residues" evidence="2">
    <location>
        <begin position="351"/>
        <end position="368"/>
    </location>
</feature>
<evidence type="ECO:0000256" key="3">
    <source>
        <dbReference type="SAM" id="Phobius"/>
    </source>
</evidence>